<dbReference type="PIRSF" id="PIRSF001112">
    <property type="entry name" value="Epoxide_hydrolase"/>
    <property type="match status" value="1"/>
</dbReference>
<feature type="active site" description="Proton acceptor" evidence="4">
    <location>
        <position position="354"/>
    </location>
</feature>
<evidence type="ECO:0000256" key="4">
    <source>
        <dbReference type="PIRSR" id="PIRSR001112-1"/>
    </source>
</evidence>
<dbReference type="AlphaFoldDB" id="A0A848DPZ9"/>
<dbReference type="PANTHER" id="PTHR21661:SF35">
    <property type="entry name" value="EPOXIDE HYDROLASE"/>
    <property type="match status" value="1"/>
</dbReference>
<dbReference type="InterPro" id="IPR016292">
    <property type="entry name" value="Epoxide_hydrolase"/>
</dbReference>
<evidence type="ECO:0000259" key="5">
    <source>
        <dbReference type="Pfam" id="PF06441"/>
    </source>
</evidence>
<dbReference type="GO" id="GO:0097176">
    <property type="term" value="P:epoxide metabolic process"/>
    <property type="evidence" value="ECO:0007669"/>
    <property type="project" value="TreeGrafter"/>
</dbReference>
<comment type="caution">
    <text evidence="6">The sequence shown here is derived from an EMBL/GenBank/DDBJ whole genome shotgun (WGS) entry which is preliminary data.</text>
</comment>
<dbReference type="EMBL" id="JAAXKZ010000121">
    <property type="protein sequence ID" value="NMH94603.1"/>
    <property type="molecule type" value="Genomic_DNA"/>
</dbReference>
<keyword evidence="7" id="KW-1185">Reference proteome</keyword>
<comment type="similarity">
    <text evidence="1">Belongs to the peptidase S33 family.</text>
</comment>
<dbReference type="Pfam" id="PF06441">
    <property type="entry name" value="EHN"/>
    <property type="match status" value="1"/>
</dbReference>
<evidence type="ECO:0000256" key="2">
    <source>
        <dbReference type="ARBA" id="ARBA00022797"/>
    </source>
</evidence>
<accession>A0A848DPZ9</accession>
<dbReference type="GO" id="GO:0004301">
    <property type="term" value="F:epoxide hydrolase activity"/>
    <property type="evidence" value="ECO:0007669"/>
    <property type="project" value="TreeGrafter"/>
</dbReference>
<keyword evidence="2" id="KW-0058">Aromatic hydrocarbons catabolism</keyword>
<dbReference type="InterPro" id="IPR029058">
    <property type="entry name" value="AB_hydrolase_fold"/>
</dbReference>
<sequence>MLGFRVEVPQSDLDDLRERLARARWPDASTVQGWAQGVPLDYARELCRYWEQEYDWRRCEAELNSFPQFITGLDGGGDDIVDVHVLHARSPHTNALPLLLTHGWPGSMVEFIDVIGPLTDPPDPADAFHVVCPSLPGYGFSGKPVNPGWGVERIATAWAQLMDRLGYSRYGAQGGDWGSMITAALGTGAPENVAGIHLTMPLALRPERDDRPLSEAERAAAADRKAFLRAGTGYSAEQSTRPQTVGYGLVDSPVGQCSWIVEKFWDWTDCAGHPENVISRDRLLDNVMHYWLPGTGASSARLYWESYASRRFDTVDVPTGVTLFPKELVRLPRHWLEQRFTDLRHFSTPETGGHFASLEQPDVFVDELRTFFRTVR</sequence>
<feature type="domain" description="Epoxide hydrolase N-terminal" evidence="5">
    <location>
        <begin position="4"/>
        <end position="111"/>
    </location>
</feature>
<feature type="active site" description="Nucleophile" evidence="4">
    <location>
        <position position="176"/>
    </location>
</feature>
<organism evidence="6 7">
    <name type="scientific">Pseudonocardia bannensis</name>
    <dbReference type="NCBI Taxonomy" id="630973"/>
    <lineage>
        <taxon>Bacteria</taxon>
        <taxon>Bacillati</taxon>
        <taxon>Actinomycetota</taxon>
        <taxon>Actinomycetes</taxon>
        <taxon>Pseudonocardiales</taxon>
        <taxon>Pseudonocardiaceae</taxon>
        <taxon>Pseudonocardia</taxon>
    </lineage>
</organism>
<evidence type="ECO:0000256" key="3">
    <source>
        <dbReference type="ARBA" id="ARBA00022801"/>
    </source>
</evidence>
<protein>
    <submittedName>
        <fullName evidence="6">Epoxide hydrolase</fullName>
    </submittedName>
</protein>
<evidence type="ECO:0000256" key="1">
    <source>
        <dbReference type="ARBA" id="ARBA00010088"/>
    </source>
</evidence>
<dbReference type="Gene3D" id="3.40.50.1820">
    <property type="entry name" value="alpha/beta hydrolase"/>
    <property type="match status" value="1"/>
</dbReference>
<proteinExistence type="inferred from homology"/>
<dbReference type="InterPro" id="IPR010497">
    <property type="entry name" value="Epoxide_hydro_N"/>
</dbReference>
<dbReference type="PANTHER" id="PTHR21661">
    <property type="entry name" value="EPOXIDE HYDROLASE 1-RELATED"/>
    <property type="match status" value="1"/>
</dbReference>
<reference evidence="6 7" key="1">
    <citation type="submission" date="2020-04" db="EMBL/GenBank/DDBJ databases">
        <authorList>
            <person name="Klaysubun C."/>
            <person name="Duangmal K."/>
            <person name="Lipun K."/>
        </authorList>
    </citation>
    <scope>NUCLEOTIDE SEQUENCE [LARGE SCALE GENOMIC DNA]</scope>
    <source>
        <strain evidence="6 7">DSM 45300</strain>
    </source>
</reference>
<feature type="active site" description="Proton donor" evidence="4">
    <location>
        <position position="303"/>
    </location>
</feature>
<evidence type="ECO:0000313" key="7">
    <source>
        <dbReference type="Proteomes" id="UP000586918"/>
    </source>
</evidence>
<dbReference type="PRINTS" id="PR00412">
    <property type="entry name" value="EPOXHYDRLASE"/>
</dbReference>
<gene>
    <name evidence="6" type="ORF">HF519_24125</name>
</gene>
<evidence type="ECO:0000313" key="6">
    <source>
        <dbReference type="EMBL" id="NMH94603.1"/>
    </source>
</evidence>
<dbReference type="SUPFAM" id="SSF53474">
    <property type="entry name" value="alpha/beta-Hydrolases"/>
    <property type="match status" value="1"/>
</dbReference>
<dbReference type="InterPro" id="IPR000639">
    <property type="entry name" value="Epox_hydrolase-like"/>
</dbReference>
<keyword evidence="3 6" id="KW-0378">Hydrolase</keyword>
<name>A0A848DPZ9_9PSEU</name>
<dbReference type="RefSeq" id="WP_169415285.1">
    <property type="nucleotide sequence ID" value="NZ_JAAXKZ010000121.1"/>
</dbReference>
<dbReference type="Proteomes" id="UP000586918">
    <property type="component" value="Unassembled WGS sequence"/>
</dbReference>